<evidence type="ECO:0000256" key="4">
    <source>
        <dbReference type="RuleBase" id="RU361169"/>
    </source>
</evidence>
<dbReference type="GO" id="GO:0005975">
    <property type="term" value="P:carbohydrate metabolic process"/>
    <property type="evidence" value="ECO:0007669"/>
    <property type="project" value="InterPro"/>
</dbReference>
<dbReference type="EMBL" id="KI392784">
    <property type="protein sequence ID" value="ERN10863.1"/>
    <property type="molecule type" value="Genomic_DNA"/>
</dbReference>
<accession>W1PS49</accession>
<keyword evidence="3 4" id="KW-0326">Glycosidase</keyword>
<evidence type="ECO:0000313" key="6">
    <source>
        <dbReference type="Proteomes" id="UP000017836"/>
    </source>
</evidence>
<dbReference type="HOGENOM" id="CLU_2910869_0_0_1"/>
<dbReference type="Gramene" id="ERN10863">
    <property type="protein sequence ID" value="ERN10863"/>
    <property type="gene ID" value="AMTR_s00414p00013090"/>
</dbReference>
<dbReference type="SUPFAM" id="SSF51126">
    <property type="entry name" value="Pectin lyase-like"/>
    <property type="match status" value="1"/>
</dbReference>
<organism evidence="5 6">
    <name type="scientific">Amborella trichopoda</name>
    <dbReference type="NCBI Taxonomy" id="13333"/>
    <lineage>
        <taxon>Eukaryota</taxon>
        <taxon>Viridiplantae</taxon>
        <taxon>Streptophyta</taxon>
        <taxon>Embryophyta</taxon>
        <taxon>Tracheophyta</taxon>
        <taxon>Spermatophyta</taxon>
        <taxon>Magnoliopsida</taxon>
        <taxon>Amborellales</taxon>
        <taxon>Amborellaceae</taxon>
        <taxon>Amborella</taxon>
    </lineage>
</organism>
<evidence type="ECO:0000313" key="5">
    <source>
        <dbReference type="EMBL" id="ERN10863.1"/>
    </source>
</evidence>
<reference evidence="6" key="1">
    <citation type="journal article" date="2013" name="Science">
        <title>The Amborella genome and the evolution of flowering plants.</title>
        <authorList>
            <consortium name="Amborella Genome Project"/>
        </authorList>
    </citation>
    <scope>NUCLEOTIDE SEQUENCE [LARGE SCALE GENOMIC DNA]</scope>
</reference>
<protein>
    <submittedName>
        <fullName evidence="5">Uncharacterized protein</fullName>
    </submittedName>
</protein>
<dbReference type="AlphaFoldDB" id="W1PS49"/>
<dbReference type="InterPro" id="IPR000743">
    <property type="entry name" value="Glyco_hydro_28"/>
</dbReference>
<evidence type="ECO:0000256" key="1">
    <source>
        <dbReference type="ARBA" id="ARBA00008834"/>
    </source>
</evidence>
<dbReference type="InterPro" id="IPR011050">
    <property type="entry name" value="Pectin_lyase_fold/virulence"/>
</dbReference>
<keyword evidence="2 4" id="KW-0378">Hydrolase</keyword>
<dbReference type="Pfam" id="PF00295">
    <property type="entry name" value="Glyco_hydro_28"/>
    <property type="match status" value="1"/>
</dbReference>
<proteinExistence type="inferred from homology"/>
<dbReference type="InterPro" id="IPR012334">
    <property type="entry name" value="Pectin_lyas_fold"/>
</dbReference>
<name>W1PS49_AMBTC</name>
<gene>
    <name evidence="5" type="ORF">AMTR_s00414p00013090</name>
</gene>
<feature type="non-terminal residue" evidence="5">
    <location>
        <position position="1"/>
    </location>
</feature>
<dbReference type="GO" id="GO:0004650">
    <property type="term" value="F:polygalacturonase activity"/>
    <property type="evidence" value="ECO:0007669"/>
    <property type="project" value="InterPro"/>
</dbReference>
<sequence>HLKVSDVPFIGVHGICKSAVAVSIACSESIACTNIVVNGLEIRSSDPQVAITTYCLNALGTA</sequence>
<evidence type="ECO:0000256" key="3">
    <source>
        <dbReference type="ARBA" id="ARBA00023295"/>
    </source>
</evidence>
<dbReference type="Gene3D" id="2.160.20.10">
    <property type="entry name" value="Single-stranded right-handed beta-helix, Pectin lyase-like"/>
    <property type="match status" value="1"/>
</dbReference>
<dbReference type="Proteomes" id="UP000017836">
    <property type="component" value="Unassembled WGS sequence"/>
</dbReference>
<comment type="similarity">
    <text evidence="1 4">Belongs to the glycosyl hydrolase 28 family.</text>
</comment>
<keyword evidence="6" id="KW-1185">Reference proteome</keyword>
<evidence type="ECO:0000256" key="2">
    <source>
        <dbReference type="ARBA" id="ARBA00022801"/>
    </source>
</evidence>